<proteinExistence type="predicted"/>
<keyword evidence="2" id="KW-0963">Cytoplasm</keyword>
<dbReference type="STRING" id="559304.G8Y0F7"/>
<evidence type="ECO:0000256" key="4">
    <source>
        <dbReference type="ARBA" id="ARBA00022884"/>
    </source>
</evidence>
<dbReference type="AlphaFoldDB" id="G8Y0F7"/>
<dbReference type="FunFam" id="2.40.50.140:FF:000127">
    <property type="entry name" value="Exosome complex component RRP40"/>
    <property type="match status" value="1"/>
</dbReference>
<evidence type="ECO:0000313" key="7">
    <source>
        <dbReference type="EMBL" id="CCE86310.1"/>
    </source>
</evidence>
<dbReference type="InterPro" id="IPR004088">
    <property type="entry name" value="KH_dom_type_1"/>
</dbReference>
<evidence type="ECO:0000256" key="2">
    <source>
        <dbReference type="ARBA" id="ARBA00022490"/>
    </source>
</evidence>
<dbReference type="GO" id="GO:0071051">
    <property type="term" value="P:poly(A)-dependent snoRNA 3'-end processing"/>
    <property type="evidence" value="ECO:0007669"/>
    <property type="project" value="TreeGrafter"/>
</dbReference>
<reference evidence="7 8" key="1">
    <citation type="journal article" date="2012" name="G3 (Bethesda)">
        <title>Pichia sorbitophila, an interspecies yeast hybrid reveals early steps of genome resolution following polyploidization.</title>
        <authorList>
            <person name="Leh Louis V."/>
            <person name="Despons L."/>
            <person name="Friedrich A."/>
            <person name="Martin T."/>
            <person name="Durrens P."/>
            <person name="Casaregola S."/>
            <person name="Neuveglise C."/>
            <person name="Fairhead C."/>
            <person name="Marck C."/>
            <person name="Cruz J.A."/>
            <person name="Straub M.L."/>
            <person name="Kugler V."/>
            <person name="Sacerdot C."/>
            <person name="Uzunov Z."/>
            <person name="Thierry A."/>
            <person name="Weiss S."/>
            <person name="Bleykasten C."/>
            <person name="De Montigny J."/>
            <person name="Jacques N."/>
            <person name="Jung P."/>
            <person name="Lemaire M."/>
            <person name="Mallet S."/>
            <person name="Morel G."/>
            <person name="Richard G.F."/>
            <person name="Sarkar A."/>
            <person name="Savel G."/>
            <person name="Schacherer J."/>
            <person name="Seret M.L."/>
            <person name="Talla E."/>
            <person name="Samson G."/>
            <person name="Jubin C."/>
            <person name="Poulain J."/>
            <person name="Vacherie B."/>
            <person name="Barbe V."/>
            <person name="Pelletier E."/>
            <person name="Sherman D.J."/>
            <person name="Westhof E."/>
            <person name="Weissenbach J."/>
            <person name="Baret P.V."/>
            <person name="Wincker P."/>
            <person name="Gaillardin C."/>
            <person name="Dujon B."/>
            <person name="Souciet J.L."/>
        </authorList>
    </citation>
    <scope>NUCLEOTIDE SEQUENCE [LARGE SCALE GENOMIC DNA]</scope>
    <source>
        <strain evidence="8">ATCC MYA-4447 / BCRC 22081 / CBS 7064 / NBRC 10061 / NRRL Y-12695</strain>
    </source>
</reference>
<dbReference type="InParanoid" id="G8Y0F7"/>
<accession>G8Y0F7</accession>
<dbReference type="SUPFAM" id="SSF50249">
    <property type="entry name" value="Nucleic acid-binding proteins"/>
    <property type="match status" value="1"/>
</dbReference>
<dbReference type="PANTHER" id="PTHR21321">
    <property type="entry name" value="PNAS-3 RELATED"/>
    <property type="match status" value="1"/>
</dbReference>
<dbReference type="GO" id="GO:0000467">
    <property type="term" value="P:exonucleolytic trimming to generate mature 3'-end of 5.8S rRNA from tricistronic rRNA transcript (SSU-rRNA, 5.8S rRNA, LSU-rRNA)"/>
    <property type="evidence" value="ECO:0007669"/>
    <property type="project" value="TreeGrafter"/>
</dbReference>
<evidence type="ECO:0000259" key="6">
    <source>
        <dbReference type="Pfam" id="PF18311"/>
    </source>
</evidence>
<dbReference type="Pfam" id="PF15985">
    <property type="entry name" value="KH_6"/>
    <property type="match status" value="1"/>
</dbReference>
<gene>
    <name evidence="7" type="primary">Piso0_004793</name>
    <name evidence="7" type="ORF">GNLVRS01_PISO0N01267g</name>
</gene>
<dbReference type="EMBL" id="FO082046">
    <property type="protein sequence ID" value="CCE86310.1"/>
    <property type="molecule type" value="Genomic_DNA"/>
</dbReference>
<dbReference type="GO" id="GO:0000177">
    <property type="term" value="C:cytoplasmic exosome (RNase complex)"/>
    <property type="evidence" value="ECO:0007669"/>
    <property type="project" value="TreeGrafter"/>
</dbReference>
<dbReference type="InterPro" id="IPR036612">
    <property type="entry name" value="KH_dom_type_1_sf"/>
</dbReference>
<dbReference type="FunCoup" id="G8Y0F7">
    <property type="interactions" value="1347"/>
</dbReference>
<dbReference type="Gene3D" id="3.30.1370.10">
    <property type="entry name" value="K Homology domain, type 1"/>
    <property type="match status" value="1"/>
</dbReference>
<dbReference type="Pfam" id="PF21262">
    <property type="entry name" value="RRP40_S1"/>
    <property type="match status" value="1"/>
</dbReference>
<dbReference type="Gene3D" id="2.40.50.140">
    <property type="entry name" value="Nucleic acid-binding proteins"/>
    <property type="match status" value="1"/>
</dbReference>
<dbReference type="Pfam" id="PF18311">
    <property type="entry name" value="Rrp40_N"/>
    <property type="match status" value="1"/>
</dbReference>
<evidence type="ECO:0000256" key="3">
    <source>
        <dbReference type="ARBA" id="ARBA00022835"/>
    </source>
</evidence>
<comment type="subcellular location">
    <subcellularLocation>
        <location evidence="1">Nucleus</location>
    </subcellularLocation>
</comment>
<dbReference type="GO" id="GO:0071034">
    <property type="term" value="P:CUT catabolic process"/>
    <property type="evidence" value="ECO:0007669"/>
    <property type="project" value="TreeGrafter"/>
</dbReference>
<dbReference type="InterPro" id="IPR012340">
    <property type="entry name" value="NA-bd_OB-fold"/>
</dbReference>
<dbReference type="Proteomes" id="UP000005222">
    <property type="component" value="Chromosome N"/>
</dbReference>
<dbReference type="eggNOG" id="KOG1004">
    <property type="taxonomic scope" value="Eukaryota"/>
</dbReference>
<keyword evidence="3" id="KW-0271">Exosome</keyword>
<dbReference type="OMA" id="LATKCKF"/>
<organism evidence="7 8">
    <name type="scientific">Pichia sorbitophila (strain ATCC MYA-4447 / BCRC 22081 / CBS 7064 / NBRC 10061 / NRRL Y-12695)</name>
    <name type="common">Hybrid yeast</name>
    <dbReference type="NCBI Taxonomy" id="559304"/>
    <lineage>
        <taxon>Eukaryota</taxon>
        <taxon>Fungi</taxon>
        <taxon>Dikarya</taxon>
        <taxon>Ascomycota</taxon>
        <taxon>Saccharomycotina</taxon>
        <taxon>Pichiomycetes</taxon>
        <taxon>Debaryomycetaceae</taxon>
        <taxon>Millerozyma</taxon>
    </lineage>
</organism>
<dbReference type="InterPro" id="IPR026699">
    <property type="entry name" value="Exosome_RNA_bind1/RRP40/RRP4"/>
</dbReference>
<keyword evidence="8" id="KW-1185">Reference proteome</keyword>
<feature type="domain" description="K Homology" evidence="5">
    <location>
        <begin position="160"/>
        <end position="207"/>
    </location>
</feature>
<protein>
    <submittedName>
        <fullName evidence="7">Piso0_004793 protein</fullName>
    </submittedName>
</protein>
<dbReference type="Gene3D" id="2.40.50.100">
    <property type="match status" value="1"/>
</dbReference>
<dbReference type="GO" id="GO:0034475">
    <property type="term" value="P:U4 snRNA 3'-end processing"/>
    <property type="evidence" value="ECO:0007669"/>
    <property type="project" value="TreeGrafter"/>
</dbReference>
<keyword evidence="4" id="KW-0694">RNA-binding</keyword>
<dbReference type="GO" id="GO:0000176">
    <property type="term" value="C:nuclear exosome (RNase complex)"/>
    <property type="evidence" value="ECO:0007669"/>
    <property type="project" value="TreeGrafter"/>
</dbReference>
<dbReference type="OrthoDB" id="340500at2759"/>
<dbReference type="GO" id="GO:0003723">
    <property type="term" value="F:RNA binding"/>
    <property type="evidence" value="ECO:0007669"/>
    <property type="project" value="UniProtKB-KW"/>
</dbReference>
<feature type="domain" description="Exosome complex exonuclease Rrp40 N-terminal" evidence="6">
    <location>
        <begin position="26"/>
        <end position="69"/>
    </location>
</feature>
<evidence type="ECO:0000313" key="8">
    <source>
        <dbReference type="Proteomes" id="UP000005222"/>
    </source>
</evidence>
<evidence type="ECO:0000256" key="1">
    <source>
        <dbReference type="ARBA" id="ARBA00004123"/>
    </source>
</evidence>
<dbReference type="HOGENOM" id="CLU_069847_1_0_1"/>
<evidence type="ECO:0000259" key="5">
    <source>
        <dbReference type="Pfam" id="PF15985"/>
    </source>
</evidence>
<sequence length="268" mass="29331">MSEEDMPGIVIPGDDININLGESKTTAGPGIYKNPRNQEIIPTTAGYLNVRQNKANTQNLIYIDSNSKRYIPQVNDLVIGIITGVLGESYKVQLQDHSTNLLLSMTAFPNATKKNRPNLRVGQAVYARVSQADPNIDAEVECFDATTGKDGGFGLLDESGYIFDVNLNFARDLLFNQNSPFLEKLATRCRFEIAIGMNGKIWLKCGDGVKAREADSSSTQENANGNTDKSALIKNLKTTLAAAKYLTRCQSISADQVDEELRAAFKSI</sequence>
<dbReference type="GO" id="GO:0071038">
    <property type="term" value="P:TRAMP-dependent tRNA surveillance pathway"/>
    <property type="evidence" value="ECO:0007669"/>
    <property type="project" value="TreeGrafter"/>
</dbReference>
<dbReference type="GO" id="GO:0071035">
    <property type="term" value="P:nuclear polyadenylation-dependent rRNA catabolic process"/>
    <property type="evidence" value="ECO:0007669"/>
    <property type="project" value="TreeGrafter"/>
</dbReference>
<name>G8Y0F7_PICSO</name>
<dbReference type="SUPFAM" id="SSF54791">
    <property type="entry name" value="Eukaryotic type KH-domain (KH-domain type I)"/>
    <property type="match status" value="1"/>
</dbReference>
<dbReference type="PANTHER" id="PTHR21321:SF1">
    <property type="entry name" value="EXOSOME COMPLEX COMPONENT RRP40"/>
    <property type="match status" value="1"/>
</dbReference>
<dbReference type="InterPro" id="IPR041054">
    <property type="entry name" value="Rrp40_N_euk"/>
</dbReference>